<keyword evidence="8 16" id="KW-0067">ATP-binding</keyword>
<dbReference type="Gene3D" id="1.10.10.160">
    <property type="match status" value="1"/>
</dbReference>
<name>A0A1T4Q9E5_9SPIR</name>
<dbReference type="Pfam" id="PF13361">
    <property type="entry name" value="UvrD_C"/>
    <property type="match status" value="1"/>
</dbReference>
<dbReference type="Proteomes" id="UP000190395">
    <property type="component" value="Unassembled WGS sequence"/>
</dbReference>
<dbReference type="GO" id="GO:0005829">
    <property type="term" value="C:cytosol"/>
    <property type="evidence" value="ECO:0007669"/>
    <property type="project" value="TreeGrafter"/>
</dbReference>
<dbReference type="InterPro" id="IPR038726">
    <property type="entry name" value="PDDEXK_AddAB-type"/>
</dbReference>
<evidence type="ECO:0000256" key="9">
    <source>
        <dbReference type="ARBA" id="ARBA00023125"/>
    </source>
</evidence>
<dbReference type="GO" id="GO:0003677">
    <property type="term" value="F:DNA binding"/>
    <property type="evidence" value="ECO:0007669"/>
    <property type="project" value="UniProtKB-KW"/>
</dbReference>
<dbReference type="InterPro" id="IPR011335">
    <property type="entry name" value="Restrct_endonuc-II-like"/>
</dbReference>
<evidence type="ECO:0000256" key="5">
    <source>
        <dbReference type="ARBA" id="ARBA00022801"/>
    </source>
</evidence>
<evidence type="ECO:0000256" key="7">
    <source>
        <dbReference type="ARBA" id="ARBA00022839"/>
    </source>
</evidence>
<reference evidence="19 20" key="1">
    <citation type="submission" date="2017-02" db="EMBL/GenBank/DDBJ databases">
        <authorList>
            <person name="Peterson S.W."/>
        </authorList>
    </citation>
    <scope>NUCLEOTIDE SEQUENCE [LARGE SCALE GENOMIC DNA]</scope>
    <source>
        <strain evidence="19 20">ATCC BAA-909</strain>
    </source>
</reference>
<evidence type="ECO:0000256" key="11">
    <source>
        <dbReference type="ARBA" id="ARBA00023235"/>
    </source>
</evidence>
<dbReference type="PANTHER" id="PTHR11070:SF2">
    <property type="entry name" value="ATP-DEPENDENT DNA HELICASE SRS2"/>
    <property type="match status" value="1"/>
</dbReference>
<evidence type="ECO:0000256" key="6">
    <source>
        <dbReference type="ARBA" id="ARBA00022806"/>
    </source>
</evidence>
<dbReference type="GO" id="GO:0000725">
    <property type="term" value="P:recombinational repair"/>
    <property type="evidence" value="ECO:0007669"/>
    <property type="project" value="TreeGrafter"/>
</dbReference>
<evidence type="ECO:0000256" key="16">
    <source>
        <dbReference type="PROSITE-ProRule" id="PRU00560"/>
    </source>
</evidence>
<evidence type="ECO:0000256" key="12">
    <source>
        <dbReference type="ARBA" id="ARBA00034617"/>
    </source>
</evidence>
<dbReference type="EC" id="5.6.2.4" evidence="13"/>
<dbReference type="STRING" id="225004.SAMN02745152_01874"/>
<gene>
    <name evidence="19" type="ORF">SAMN02745152_01874</name>
</gene>
<evidence type="ECO:0000256" key="2">
    <source>
        <dbReference type="ARBA" id="ARBA00022722"/>
    </source>
</evidence>
<evidence type="ECO:0000256" key="10">
    <source>
        <dbReference type="ARBA" id="ARBA00023204"/>
    </source>
</evidence>
<keyword evidence="3 16" id="KW-0547">Nucleotide-binding</keyword>
<dbReference type="OrthoDB" id="9810135at2"/>
<keyword evidence="7" id="KW-0269">Exonuclease</keyword>
<feature type="domain" description="UvrD-like helicase ATP-binding" evidence="17">
    <location>
        <begin position="4"/>
        <end position="440"/>
    </location>
</feature>
<dbReference type="PANTHER" id="PTHR11070">
    <property type="entry name" value="UVRD / RECB / PCRA DNA HELICASE FAMILY MEMBER"/>
    <property type="match status" value="1"/>
</dbReference>
<dbReference type="Pfam" id="PF12705">
    <property type="entry name" value="PDDEXK_1"/>
    <property type="match status" value="1"/>
</dbReference>
<comment type="catalytic activity">
    <reaction evidence="15">
        <text>ATP + H2O = ADP + phosphate + H(+)</text>
        <dbReference type="Rhea" id="RHEA:13065"/>
        <dbReference type="ChEBI" id="CHEBI:15377"/>
        <dbReference type="ChEBI" id="CHEBI:15378"/>
        <dbReference type="ChEBI" id="CHEBI:30616"/>
        <dbReference type="ChEBI" id="CHEBI:43474"/>
        <dbReference type="ChEBI" id="CHEBI:456216"/>
        <dbReference type="EC" id="5.6.2.4"/>
    </reaction>
</comment>
<feature type="domain" description="UvrD-like helicase C-terminal" evidence="18">
    <location>
        <begin position="494"/>
        <end position="764"/>
    </location>
</feature>
<dbReference type="InterPro" id="IPR011604">
    <property type="entry name" value="PDDEXK-like_dom_sf"/>
</dbReference>
<evidence type="ECO:0000256" key="13">
    <source>
        <dbReference type="ARBA" id="ARBA00034808"/>
    </source>
</evidence>
<evidence type="ECO:0000256" key="15">
    <source>
        <dbReference type="ARBA" id="ARBA00048988"/>
    </source>
</evidence>
<keyword evidence="20" id="KW-1185">Reference proteome</keyword>
<evidence type="ECO:0000256" key="8">
    <source>
        <dbReference type="ARBA" id="ARBA00022840"/>
    </source>
</evidence>
<dbReference type="RefSeq" id="WP_078931611.1">
    <property type="nucleotide sequence ID" value="NZ_FUXC01000012.1"/>
</dbReference>
<keyword evidence="4" id="KW-0227">DNA damage</keyword>
<dbReference type="PROSITE" id="PS51217">
    <property type="entry name" value="UVRD_HELICASE_CTER"/>
    <property type="match status" value="1"/>
</dbReference>
<keyword evidence="10" id="KW-0234">DNA repair</keyword>
<dbReference type="PROSITE" id="PS51198">
    <property type="entry name" value="UVRD_HELICASE_ATP_BIND"/>
    <property type="match status" value="1"/>
</dbReference>
<evidence type="ECO:0000313" key="20">
    <source>
        <dbReference type="Proteomes" id="UP000190395"/>
    </source>
</evidence>
<evidence type="ECO:0000259" key="17">
    <source>
        <dbReference type="PROSITE" id="PS51198"/>
    </source>
</evidence>
<dbReference type="AlphaFoldDB" id="A0A1T4Q9E5"/>
<dbReference type="Gene3D" id="3.40.50.300">
    <property type="entry name" value="P-loop containing nucleotide triphosphate hydrolases"/>
    <property type="match status" value="3"/>
</dbReference>
<keyword evidence="2" id="KW-0540">Nuclease</keyword>
<dbReference type="EMBL" id="FUXC01000012">
    <property type="protein sequence ID" value="SJZ99818.1"/>
    <property type="molecule type" value="Genomic_DNA"/>
</dbReference>
<keyword evidence="5 16" id="KW-0378">Hydrolase</keyword>
<dbReference type="Pfam" id="PF00580">
    <property type="entry name" value="UvrD-helicase"/>
    <property type="match status" value="1"/>
</dbReference>
<evidence type="ECO:0000256" key="4">
    <source>
        <dbReference type="ARBA" id="ARBA00022763"/>
    </source>
</evidence>
<keyword evidence="11" id="KW-0413">Isomerase</keyword>
<keyword evidence="9" id="KW-0238">DNA-binding</keyword>
<evidence type="ECO:0000313" key="19">
    <source>
        <dbReference type="EMBL" id="SJZ99818.1"/>
    </source>
</evidence>
<dbReference type="InterPro" id="IPR013986">
    <property type="entry name" value="DExx_box_DNA_helicase_dom_sf"/>
</dbReference>
<evidence type="ECO:0000256" key="1">
    <source>
        <dbReference type="ARBA" id="ARBA00009922"/>
    </source>
</evidence>
<keyword evidence="6 16" id="KW-0347">Helicase</keyword>
<dbReference type="Gene3D" id="1.10.486.10">
    <property type="entry name" value="PCRA, domain 4"/>
    <property type="match status" value="1"/>
</dbReference>
<protein>
    <recommendedName>
        <fullName evidence="13">DNA 3'-5' helicase</fullName>
        <ecNumber evidence="13">5.6.2.4</ecNumber>
    </recommendedName>
    <alternativeName>
        <fullName evidence="14">DNA 3'-5' helicase II</fullName>
    </alternativeName>
</protein>
<accession>A0A1T4Q9E5</accession>
<dbReference type="SUPFAM" id="SSF52980">
    <property type="entry name" value="Restriction endonuclease-like"/>
    <property type="match status" value="1"/>
</dbReference>
<dbReference type="GO" id="GO:0043138">
    <property type="term" value="F:3'-5' DNA helicase activity"/>
    <property type="evidence" value="ECO:0007669"/>
    <property type="project" value="UniProtKB-EC"/>
</dbReference>
<comment type="catalytic activity">
    <reaction evidence="12">
        <text>Couples ATP hydrolysis with the unwinding of duplex DNA by translocating in the 3'-5' direction.</text>
        <dbReference type="EC" id="5.6.2.4"/>
    </reaction>
</comment>
<dbReference type="GO" id="GO:0004527">
    <property type="term" value="F:exonuclease activity"/>
    <property type="evidence" value="ECO:0007669"/>
    <property type="project" value="UniProtKB-KW"/>
</dbReference>
<dbReference type="InterPro" id="IPR000212">
    <property type="entry name" value="DNA_helicase_UvrD/REP"/>
</dbReference>
<dbReference type="SUPFAM" id="SSF52540">
    <property type="entry name" value="P-loop containing nucleoside triphosphate hydrolases"/>
    <property type="match status" value="1"/>
</dbReference>
<sequence length="1163" mass="134752">MADIKQMLPEQQKAIDSIKNTVVAAGAGSGKTTVLSLRYLNLIKKYKYNVEQILTLTFTKKATVEMSSRIYNVLKNEAPEQAANFYKANIKTLDSYCNSVAKLGCRFYGISPDFVQDDETIKTQVKAKALPFLLEHRDNETLKEFIKVQDYETVADKLFVEPVLAHSKIANPIDFRADFKKQFAKIVQEWNKTVHKISEILSEIERFEDEFSGNRESKSFEAYIKEKNKNVSPEIVEITDENIEDQNFSLIKEYAEKINGINYSKPRVKSEEVDLLKENIDLFRSAKSDLLSLANYIYGIPYLEKILPLLEEFQEIVMNVKRSSNCLTFADVSNMALQILCDYPEIRAMEKEKYKAIMIDEFQDNNLDQRNMLFLLAEKKERMEKGVPSVEELEKEKLFFVGDEKQSIYRFRGADVEVFNNLAKDFSDGTLQMYTNHRSNPKLISAFNTIFGGDLYSDKNAKNVEFAVTPPSVFFNERQQKNNYEIPPYEAIYHSVLPDEKKLEIEEKNENSKRRVNLAFYEKNTEAPNGFFTGTFAEAEWVAQKIAEKHSEGYDFSDMAILLRSYSKQAVFERAFLRHGIPYNTETLKGFFSDGPVSDIAAYLKLCAYSDDRMAYGKVLSSPFVNLTVTETEAVLSLKQDVFSDESAEILQEDSLIRFKNAAKFYEEVKKFAKENSLTKTVSKLWYEFGYRFETMWNETVKMYEKLYDLLFALAREGDEKNLNLASFVDYLFEYEEENSKLEINVPVEKSEGVHIMTVHKSKGLEFKIVFICDTQRGSVNEKSTVPVYYSSKFGFALNTPAYFKDSKNYFYILAKNENELKECAEMRRLTYVALTRAEDEIFITNSSYEVPKDVEEYLPGGTKNADSIYKVLAPVIDFYSKKDESGNSNYQDASPFSKIEIIEPFSQVEIFSEQKRPNTQKAKIDFVKALSKQSPYESSQIIKKDLVEKIYVSPSKLYEEAEKDEFKKSLENKNRTDLPFAEINEIIERHKNFDFNNFGTIAHSYLETALKFYGQEIKVPYNNQDVSGLENSTGDIKKVEKICEQMTKEFLNSELGKKALSSIWRKEEFEFKSRFGEKILSGIIDLVFKEKDGNFFVVDYKTNQEIRPEIYYSQLACYRRAVSQMLSVPEEKIRTFLFYLRFGKEIEVLPENLCLSESIYEY</sequence>
<evidence type="ECO:0000256" key="14">
    <source>
        <dbReference type="ARBA" id="ARBA00034923"/>
    </source>
</evidence>
<comment type="similarity">
    <text evidence="1">Belongs to the helicase family. UvrD subfamily.</text>
</comment>
<dbReference type="GO" id="GO:0005524">
    <property type="term" value="F:ATP binding"/>
    <property type="evidence" value="ECO:0007669"/>
    <property type="project" value="UniProtKB-UniRule"/>
</dbReference>
<feature type="binding site" evidence="16">
    <location>
        <begin position="25"/>
        <end position="32"/>
    </location>
    <ligand>
        <name>ATP</name>
        <dbReference type="ChEBI" id="CHEBI:30616"/>
    </ligand>
</feature>
<dbReference type="InterPro" id="IPR014017">
    <property type="entry name" value="DNA_helicase_UvrD-like_C"/>
</dbReference>
<dbReference type="InterPro" id="IPR014016">
    <property type="entry name" value="UvrD-like_ATP-bd"/>
</dbReference>
<dbReference type="GeneID" id="303368103"/>
<evidence type="ECO:0000256" key="3">
    <source>
        <dbReference type="ARBA" id="ARBA00022741"/>
    </source>
</evidence>
<proteinExistence type="inferred from homology"/>
<evidence type="ECO:0000259" key="18">
    <source>
        <dbReference type="PROSITE" id="PS51217"/>
    </source>
</evidence>
<dbReference type="InterPro" id="IPR027417">
    <property type="entry name" value="P-loop_NTPase"/>
</dbReference>
<dbReference type="Gene3D" id="3.90.320.10">
    <property type="match status" value="1"/>
</dbReference>
<organism evidence="19 20">
    <name type="scientific">Treponema berlinense</name>
    <dbReference type="NCBI Taxonomy" id="225004"/>
    <lineage>
        <taxon>Bacteria</taxon>
        <taxon>Pseudomonadati</taxon>
        <taxon>Spirochaetota</taxon>
        <taxon>Spirochaetia</taxon>
        <taxon>Spirochaetales</taxon>
        <taxon>Treponemataceae</taxon>
        <taxon>Treponema</taxon>
    </lineage>
</organism>